<evidence type="ECO:0000256" key="1">
    <source>
        <dbReference type="SAM" id="SignalP"/>
    </source>
</evidence>
<name>A0A368X3F3_MARNT</name>
<dbReference type="RefSeq" id="WP_114435542.1">
    <property type="nucleotide sequence ID" value="NZ_QPJI01000024.1"/>
</dbReference>
<protein>
    <recommendedName>
        <fullName evidence="4">LPP20 lipoprotein</fullName>
    </recommendedName>
</protein>
<evidence type="ECO:0000313" key="2">
    <source>
        <dbReference type="EMBL" id="RCW62551.1"/>
    </source>
</evidence>
<feature type="chain" id="PRO_5016595201" description="LPP20 lipoprotein" evidence="1">
    <location>
        <begin position="25"/>
        <end position="189"/>
    </location>
</feature>
<feature type="signal peptide" evidence="1">
    <location>
        <begin position="1"/>
        <end position="24"/>
    </location>
</feature>
<gene>
    <name evidence="2" type="ORF">DET61_12422</name>
</gene>
<accession>A0A368X3F3</accession>
<comment type="caution">
    <text evidence="2">The sequence shown here is derived from an EMBL/GenBank/DDBJ whole genome shotgun (WGS) entry which is preliminary data.</text>
</comment>
<sequence>MVNFKLTIPLSATLSLVIFMTACTTTYEPPVVADKLIWTSDGESARPAWTLMPAARQDSADQAVRVVGMSNRHSTQKGARDAAMDDARRQIANYFSSQVEDKVERIESGANTQSGVQDPVQELNRITQQLSVHAVNSMTVENSRFEQWLDSRTGKTFFNAFVQAAMTMNSLHVGRSGELEDMRRFEEDE</sequence>
<dbReference type="AlphaFoldDB" id="A0A368X3F3"/>
<evidence type="ECO:0008006" key="4">
    <source>
        <dbReference type="Google" id="ProtNLM"/>
    </source>
</evidence>
<dbReference type="PROSITE" id="PS51257">
    <property type="entry name" value="PROKAR_LIPOPROTEIN"/>
    <property type="match status" value="1"/>
</dbReference>
<keyword evidence="1" id="KW-0732">Signal</keyword>
<dbReference type="Proteomes" id="UP000253647">
    <property type="component" value="Unassembled WGS sequence"/>
</dbReference>
<dbReference type="EMBL" id="QPJI01000024">
    <property type="protein sequence ID" value="RCW62551.1"/>
    <property type="molecule type" value="Genomic_DNA"/>
</dbReference>
<evidence type="ECO:0000313" key="3">
    <source>
        <dbReference type="Proteomes" id="UP000253647"/>
    </source>
</evidence>
<reference evidence="2 3" key="1">
    <citation type="submission" date="2018-07" db="EMBL/GenBank/DDBJ databases">
        <title>Freshwater and sediment microbial communities from various areas in North America, analyzing microbe dynamics in response to fracking.</title>
        <authorList>
            <person name="Lamendella R."/>
        </authorList>
    </citation>
    <scope>NUCLEOTIDE SEQUENCE [LARGE SCALE GENOMIC DNA]</scope>
    <source>
        <strain evidence="2 3">105B</strain>
    </source>
</reference>
<organism evidence="2 3">
    <name type="scientific">Marinobacter nauticus</name>
    <name type="common">Marinobacter hydrocarbonoclasticus</name>
    <name type="synonym">Marinobacter aquaeolei</name>
    <dbReference type="NCBI Taxonomy" id="2743"/>
    <lineage>
        <taxon>Bacteria</taxon>
        <taxon>Pseudomonadati</taxon>
        <taxon>Pseudomonadota</taxon>
        <taxon>Gammaproteobacteria</taxon>
        <taxon>Pseudomonadales</taxon>
        <taxon>Marinobacteraceae</taxon>
        <taxon>Marinobacter</taxon>
    </lineage>
</organism>
<proteinExistence type="predicted"/>